<evidence type="ECO:0000256" key="2">
    <source>
        <dbReference type="ARBA" id="ARBA00023002"/>
    </source>
</evidence>
<dbReference type="InterPro" id="IPR029479">
    <property type="entry name" value="Nitroreductase"/>
</dbReference>
<feature type="domain" description="Nitroreductase" evidence="3">
    <location>
        <begin position="5"/>
        <end position="54"/>
    </location>
</feature>
<dbReference type="RefSeq" id="WP_178200491.1">
    <property type="nucleotide sequence ID" value="NZ_CALVCM010000009.1"/>
</dbReference>
<dbReference type="CDD" id="cd02150">
    <property type="entry name" value="nitroreductase"/>
    <property type="match status" value="1"/>
</dbReference>
<keyword evidence="5" id="KW-1185">Reference proteome</keyword>
<proteinExistence type="inferred from homology"/>
<sequence>MLKEIEKRRSIRKFNKEAVKQETLEVLLRSAMQAPTAMNKQTWRFLVLQRREDLDVLPSLHPYANMMKSAGAAIIVMGDRTLNSDPYLYCDASAAIMNILLEATHLGLGSCWCAIAPSKERIDAFSNYFALSKELLPIAVIALGEGMESKGFEDRYDPAKVQWR</sequence>
<keyword evidence="2" id="KW-0560">Oxidoreductase</keyword>
<dbReference type="PANTHER" id="PTHR43673">
    <property type="entry name" value="NAD(P)H NITROREDUCTASE YDGI-RELATED"/>
    <property type="match status" value="1"/>
</dbReference>
<dbReference type="Proteomes" id="UP001524435">
    <property type="component" value="Unassembled WGS sequence"/>
</dbReference>
<reference evidence="4 5" key="1">
    <citation type="submission" date="2022-06" db="EMBL/GenBank/DDBJ databases">
        <title>Isolation of gut microbiota from human fecal samples.</title>
        <authorList>
            <person name="Pamer E.G."/>
            <person name="Barat B."/>
            <person name="Waligurski E."/>
            <person name="Medina S."/>
            <person name="Paddock L."/>
            <person name="Mostad J."/>
        </authorList>
    </citation>
    <scope>NUCLEOTIDE SEQUENCE [LARGE SCALE GENOMIC DNA]</scope>
    <source>
        <strain evidence="4 5">DFI.6.1</strain>
    </source>
</reference>
<organism evidence="4 5">
    <name type="scientific">Massilicoli timonensis</name>
    <dbReference type="NCBI Taxonomy" id="2015901"/>
    <lineage>
        <taxon>Bacteria</taxon>
        <taxon>Bacillati</taxon>
        <taxon>Bacillota</taxon>
        <taxon>Erysipelotrichia</taxon>
        <taxon>Erysipelotrichales</taxon>
        <taxon>Erysipelotrichaceae</taxon>
        <taxon>Massilicoli</taxon>
    </lineage>
</organism>
<dbReference type="SUPFAM" id="SSF55469">
    <property type="entry name" value="FMN-dependent nitroreductase-like"/>
    <property type="match status" value="1"/>
</dbReference>
<name>A0ABT1SJA9_9FIRM</name>
<evidence type="ECO:0000313" key="5">
    <source>
        <dbReference type="Proteomes" id="UP001524435"/>
    </source>
</evidence>
<dbReference type="Gene3D" id="3.40.109.10">
    <property type="entry name" value="NADH Oxidase"/>
    <property type="match status" value="1"/>
</dbReference>
<dbReference type="EMBL" id="JANGCH010000002">
    <property type="protein sequence ID" value="MCQ5121088.1"/>
    <property type="molecule type" value="Genomic_DNA"/>
</dbReference>
<evidence type="ECO:0000313" key="4">
    <source>
        <dbReference type="EMBL" id="MCQ5121088.1"/>
    </source>
</evidence>
<evidence type="ECO:0000256" key="1">
    <source>
        <dbReference type="ARBA" id="ARBA00007118"/>
    </source>
</evidence>
<comment type="caution">
    <text evidence="4">The sequence shown here is derived from an EMBL/GenBank/DDBJ whole genome shotgun (WGS) entry which is preliminary data.</text>
</comment>
<dbReference type="Pfam" id="PF00881">
    <property type="entry name" value="Nitroreductase"/>
    <property type="match status" value="2"/>
</dbReference>
<comment type="similarity">
    <text evidence="1">Belongs to the nitroreductase family.</text>
</comment>
<accession>A0ABT1SJA9</accession>
<gene>
    <name evidence="4" type="ORF">NE663_02280</name>
</gene>
<evidence type="ECO:0000259" key="3">
    <source>
        <dbReference type="Pfam" id="PF00881"/>
    </source>
</evidence>
<dbReference type="InterPro" id="IPR000415">
    <property type="entry name" value="Nitroreductase-like"/>
</dbReference>
<protein>
    <submittedName>
        <fullName evidence="4">Nitroreductase family protein</fullName>
    </submittedName>
</protein>
<dbReference type="PANTHER" id="PTHR43673:SF10">
    <property type="entry name" value="NADH DEHYDROGENASE_NAD(P)H NITROREDUCTASE XCC3605-RELATED"/>
    <property type="match status" value="1"/>
</dbReference>
<feature type="domain" description="Nitroreductase" evidence="3">
    <location>
        <begin position="65"/>
        <end position="144"/>
    </location>
</feature>